<evidence type="ECO:0000256" key="1">
    <source>
        <dbReference type="ARBA" id="ARBA00004442"/>
    </source>
</evidence>
<evidence type="ECO:0000256" key="4">
    <source>
        <dbReference type="ARBA" id="ARBA00023136"/>
    </source>
</evidence>
<evidence type="ECO:0000256" key="3">
    <source>
        <dbReference type="ARBA" id="ARBA00022729"/>
    </source>
</evidence>
<dbReference type="Pfam" id="PF07980">
    <property type="entry name" value="SusD_RagB"/>
    <property type="match status" value="1"/>
</dbReference>
<dbReference type="InterPro" id="IPR012944">
    <property type="entry name" value="SusD_RagB_dom"/>
</dbReference>
<feature type="domain" description="SusD-like N-terminal" evidence="7">
    <location>
        <begin position="115"/>
        <end position="235"/>
    </location>
</feature>
<dbReference type="OrthoDB" id="5694214at2"/>
<comment type="caution">
    <text evidence="8">The sequence shown here is derived from an EMBL/GenBank/DDBJ whole genome shotgun (WGS) entry which is preliminary data.</text>
</comment>
<dbReference type="PROSITE" id="PS51257">
    <property type="entry name" value="PROKAR_LIPOPROTEIN"/>
    <property type="match status" value="1"/>
</dbReference>
<keyword evidence="9" id="KW-1185">Reference proteome</keyword>
<dbReference type="InterPro" id="IPR011990">
    <property type="entry name" value="TPR-like_helical_dom_sf"/>
</dbReference>
<comment type="subcellular location">
    <subcellularLocation>
        <location evidence="1">Cell outer membrane</location>
    </subcellularLocation>
</comment>
<gene>
    <name evidence="8" type="ORF">FAZ19_02530</name>
</gene>
<comment type="similarity">
    <text evidence="2">Belongs to the SusD family.</text>
</comment>
<proteinExistence type="inferred from homology"/>
<keyword evidence="5" id="KW-0998">Cell outer membrane</keyword>
<name>A0A4U0H9T3_9SPHI</name>
<dbReference type="EMBL" id="SUKA01000001">
    <property type="protein sequence ID" value="TJY68154.1"/>
    <property type="molecule type" value="Genomic_DNA"/>
</dbReference>
<evidence type="ECO:0000256" key="2">
    <source>
        <dbReference type="ARBA" id="ARBA00006275"/>
    </source>
</evidence>
<accession>A0A4U0H9T3</accession>
<evidence type="ECO:0000313" key="9">
    <source>
        <dbReference type="Proteomes" id="UP000309872"/>
    </source>
</evidence>
<evidence type="ECO:0000256" key="5">
    <source>
        <dbReference type="ARBA" id="ARBA00023237"/>
    </source>
</evidence>
<evidence type="ECO:0000259" key="6">
    <source>
        <dbReference type="Pfam" id="PF07980"/>
    </source>
</evidence>
<dbReference type="RefSeq" id="WP_136819024.1">
    <property type="nucleotide sequence ID" value="NZ_BMJX01000001.1"/>
</dbReference>
<dbReference type="AlphaFoldDB" id="A0A4U0H9T3"/>
<keyword evidence="3" id="KW-0732">Signal</keyword>
<reference evidence="8 9" key="1">
    <citation type="submission" date="2019-04" db="EMBL/GenBank/DDBJ databases">
        <title>Sphingobacterium olei sp. nov., isolated from oil-contaminated soil.</title>
        <authorList>
            <person name="Liu B."/>
        </authorList>
    </citation>
    <scope>NUCLEOTIDE SEQUENCE [LARGE SCALE GENOMIC DNA]</scope>
    <source>
        <strain evidence="8 9">Y3L14</strain>
    </source>
</reference>
<dbReference type="SUPFAM" id="SSF48452">
    <property type="entry name" value="TPR-like"/>
    <property type="match status" value="1"/>
</dbReference>
<evidence type="ECO:0000259" key="7">
    <source>
        <dbReference type="Pfam" id="PF14322"/>
    </source>
</evidence>
<sequence>MKKLAYIFLGTSLLFSGCKDLLDRPELTKIVDSEDTYWRNENDLRLFANDFYTNYFVGYNSGFGTAYAPLTGYNFSDDLTSQGAQLNLLGSVPTGAGGTSMTNTALRTTSVLRAEHPGPNWNFYWVRKSNIMIDRLETFAKPKLSEEEFNHWSAVARFFRGYEYSRLVSTFGDVPYFDKPITADDFDQMYKGRDDRGMVMDKVYEDFQFVLENMREDDGVGYVNRYAAAALISNLMLFEGSWQHYHGLDQTKAQKYLELARDAAQYVMDSGKWSFTADFKSLFVSDNLAGNPEVIFYRTYDDALAVRHAVASYSNGTEGQARSANLDLLKDFVCVDGQVWQNSAVTDANSFRLQDLATTRDPRFEATFMDTINTPATGTLVYAHKFAGREALDYIGKTYPPKWGSNTNISDAPIVRLAEVVLNWVEAKQILAENYGGPAVTQEDLGKSINAIRNRPLDDVAVAKGVTKTAPLQLSALPNDPNRDADVSALMWEIRRERRMEFVFEYARINDIRRWKKLTNLNYNNNDFKLGSWIIGTVDLGDKNNPGKILASFVNVLQVMKTDGTIVTYNGSNDAEMVGFYVVRNFTNRLAVNNRNYLAPVSISLIQEYQDRGFTLNQTPGWEQ</sequence>
<dbReference type="Proteomes" id="UP000309872">
    <property type="component" value="Unassembled WGS sequence"/>
</dbReference>
<protein>
    <submittedName>
        <fullName evidence="8">RagB/SusD family nutrient uptake outer membrane protein</fullName>
    </submittedName>
</protein>
<dbReference type="GO" id="GO:0009279">
    <property type="term" value="C:cell outer membrane"/>
    <property type="evidence" value="ECO:0007669"/>
    <property type="project" value="UniProtKB-SubCell"/>
</dbReference>
<dbReference type="Pfam" id="PF14322">
    <property type="entry name" value="SusD-like_3"/>
    <property type="match status" value="1"/>
</dbReference>
<keyword evidence="4" id="KW-0472">Membrane</keyword>
<evidence type="ECO:0000313" key="8">
    <source>
        <dbReference type="EMBL" id="TJY68154.1"/>
    </source>
</evidence>
<feature type="domain" description="RagB/SusD" evidence="6">
    <location>
        <begin position="323"/>
        <end position="622"/>
    </location>
</feature>
<dbReference type="InterPro" id="IPR033985">
    <property type="entry name" value="SusD-like_N"/>
</dbReference>
<dbReference type="Gene3D" id="1.25.40.390">
    <property type="match status" value="1"/>
</dbReference>
<organism evidence="8 9">
    <name type="scientific">Sphingobacterium alkalisoli</name>
    <dbReference type="NCBI Taxonomy" id="1874115"/>
    <lineage>
        <taxon>Bacteria</taxon>
        <taxon>Pseudomonadati</taxon>
        <taxon>Bacteroidota</taxon>
        <taxon>Sphingobacteriia</taxon>
        <taxon>Sphingobacteriales</taxon>
        <taxon>Sphingobacteriaceae</taxon>
        <taxon>Sphingobacterium</taxon>
    </lineage>
</organism>